<feature type="compositionally biased region" description="Polar residues" evidence="1">
    <location>
        <begin position="55"/>
        <end position="75"/>
    </location>
</feature>
<proteinExistence type="predicted"/>
<comment type="caution">
    <text evidence="2">The sequence shown here is derived from an EMBL/GenBank/DDBJ whole genome shotgun (WGS) entry which is preliminary data.</text>
</comment>
<feature type="region of interest" description="Disordered" evidence="1">
    <location>
        <begin position="36"/>
        <end position="102"/>
    </location>
</feature>
<feature type="region of interest" description="Disordered" evidence="1">
    <location>
        <begin position="1"/>
        <end position="21"/>
    </location>
</feature>
<evidence type="ECO:0000256" key="1">
    <source>
        <dbReference type="SAM" id="MobiDB-lite"/>
    </source>
</evidence>
<feature type="compositionally biased region" description="Polar residues" evidence="1">
    <location>
        <begin position="244"/>
        <end position="253"/>
    </location>
</feature>
<feature type="compositionally biased region" description="Pro residues" evidence="1">
    <location>
        <begin position="213"/>
        <end position="226"/>
    </location>
</feature>
<feature type="region of interest" description="Disordered" evidence="1">
    <location>
        <begin position="136"/>
        <end position="175"/>
    </location>
</feature>
<feature type="compositionally biased region" description="Basic and acidic residues" evidence="1">
    <location>
        <begin position="43"/>
        <end position="54"/>
    </location>
</feature>
<feature type="region of interest" description="Disordered" evidence="1">
    <location>
        <begin position="198"/>
        <end position="277"/>
    </location>
</feature>
<sequence>MAPSINAAAKNLQANRPRPTAVKSVVPALPIQYVQKRKQATAKKVEDPVVRKTQLETTAQSASLETETTLPSTNGGFDENKESTLQEAEQPASAAAPATPPVISEDIVTEPVEAPVQEPAKESVAAIQNEVAAEGPHDLTGSAQSDHASSGSRSTYQMPPPFYPASHGPPNPQESVKFLTQATFNGYHPMHNTHPSTGSLVFGGYTESNNSSPAPPPSAGNLPPYPYQQGSLGGRSQAPHMNGSHHQNLSNGFSPMGPPPGGYYPRPDNFMMPNSSNDSFARRQMVSFAPPDGYSPSGTPVIGTEGPRFAPSFDPSTPHSFQGSQSSAPNDQEPSGPSFYNQYAAPGVLNTNGFNGHVDEVQLYQQQRSKPRSATQNLAPPPSNFPVMNQPPLPPPGMDNYDGLLSYLQSQFGDPNMADYTLEVRYSDDRAPPLRIPGHNLMFARSPTLKGLMTAQVQVGGTTDSMSVRNLLIEVDDRFLRSDAFWMAAQRLYGGPLLDVGVLGGMNPASISETSQNMPGSFKDRFDLALGYAAAGHLLQLNSVLNRGIEIASHFINWLTIERALEFSLEGGLDSQWTLDVNKAPDGRCPSKYGPSVNLLIHTAMNFIITSFPPDFDLDTTVGDLFGVPRLPTVPAEHSSTQTSRLSFIKFGDHPTTEDNTRSTSDNSTNIILSRVLLSLPFQLLKYVLESQHLGNVNAWATTALRQKVMHTVIEEREKRRQRVYGSSNVSTAERTANGKQWEVVGWQENVVPYVGGEVPSLKRTWVDFTIPGRGA</sequence>
<feature type="region of interest" description="Disordered" evidence="1">
    <location>
        <begin position="366"/>
        <end position="400"/>
    </location>
</feature>
<organism evidence="2 3">
    <name type="scientific">Phlyctema vagabunda</name>
    <dbReference type="NCBI Taxonomy" id="108571"/>
    <lineage>
        <taxon>Eukaryota</taxon>
        <taxon>Fungi</taxon>
        <taxon>Dikarya</taxon>
        <taxon>Ascomycota</taxon>
        <taxon>Pezizomycotina</taxon>
        <taxon>Leotiomycetes</taxon>
        <taxon>Helotiales</taxon>
        <taxon>Dermateaceae</taxon>
        <taxon>Phlyctema</taxon>
    </lineage>
</organism>
<feature type="compositionally biased region" description="Low complexity" evidence="1">
    <location>
        <begin position="86"/>
        <end position="97"/>
    </location>
</feature>
<feature type="compositionally biased region" description="Polar residues" evidence="1">
    <location>
        <begin position="141"/>
        <end position="157"/>
    </location>
</feature>
<feature type="compositionally biased region" description="Polar residues" evidence="1">
    <location>
        <begin position="366"/>
        <end position="378"/>
    </location>
</feature>
<feature type="compositionally biased region" description="Polar residues" evidence="1">
    <location>
        <begin position="314"/>
        <end position="341"/>
    </location>
</feature>
<protein>
    <submittedName>
        <fullName evidence="2">Uncharacterized protein</fullName>
    </submittedName>
</protein>
<accession>A0ABR4PM63</accession>
<dbReference type="Proteomes" id="UP001629113">
    <property type="component" value="Unassembled WGS sequence"/>
</dbReference>
<reference evidence="2 3" key="1">
    <citation type="submission" date="2024-06" db="EMBL/GenBank/DDBJ databases">
        <title>Complete genome of Phlyctema vagabunda strain 19-DSS-EL-015.</title>
        <authorList>
            <person name="Fiorenzani C."/>
        </authorList>
    </citation>
    <scope>NUCLEOTIDE SEQUENCE [LARGE SCALE GENOMIC DNA]</scope>
    <source>
        <strain evidence="2 3">19-DSS-EL-015</strain>
    </source>
</reference>
<keyword evidence="3" id="KW-1185">Reference proteome</keyword>
<evidence type="ECO:0000313" key="2">
    <source>
        <dbReference type="EMBL" id="KAL3424427.1"/>
    </source>
</evidence>
<name>A0ABR4PM63_9HELO</name>
<feature type="region of interest" description="Disordered" evidence="1">
    <location>
        <begin position="289"/>
        <end position="344"/>
    </location>
</feature>
<feature type="compositionally biased region" description="Pro residues" evidence="1">
    <location>
        <begin position="379"/>
        <end position="397"/>
    </location>
</feature>
<feature type="compositionally biased region" description="Pro residues" evidence="1">
    <location>
        <begin position="158"/>
        <end position="172"/>
    </location>
</feature>
<dbReference type="EMBL" id="JBFCZG010000003">
    <property type="protein sequence ID" value="KAL3424427.1"/>
    <property type="molecule type" value="Genomic_DNA"/>
</dbReference>
<evidence type="ECO:0000313" key="3">
    <source>
        <dbReference type="Proteomes" id="UP001629113"/>
    </source>
</evidence>
<gene>
    <name evidence="2" type="ORF">PVAG01_03708</name>
</gene>